<keyword evidence="3" id="KW-0223">Dioxygenase</keyword>
<dbReference type="Gene3D" id="2.60.120.620">
    <property type="entry name" value="q2cbj1_9rhob like domain"/>
    <property type="match status" value="1"/>
</dbReference>
<evidence type="ECO:0000256" key="3">
    <source>
        <dbReference type="ARBA" id="ARBA00022964"/>
    </source>
</evidence>
<dbReference type="AlphaFoldDB" id="A0A9N8DBM9"/>
<reference evidence="8" key="1">
    <citation type="submission" date="2020-06" db="EMBL/GenBank/DDBJ databases">
        <authorList>
            <consortium name="Plant Systems Biology data submission"/>
        </authorList>
    </citation>
    <scope>NUCLEOTIDE SEQUENCE</scope>
    <source>
        <strain evidence="8">D6</strain>
    </source>
</reference>
<gene>
    <name evidence="8" type="ORF">SEMRO_25_G017040.1</name>
</gene>
<dbReference type="InterPro" id="IPR006620">
    <property type="entry name" value="Pro_4_hyd_alph"/>
</dbReference>
<dbReference type="PANTHER" id="PTHR10869">
    <property type="entry name" value="PROLYL 4-HYDROXYLASE ALPHA SUBUNIT"/>
    <property type="match status" value="1"/>
</dbReference>
<evidence type="ECO:0000256" key="1">
    <source>
        <dbReference type="ARBA" id="ARBA00001961"/>
    </source>
</evidence>
<evidence type="ECO:0000256" key="2">
    <source>
        <dbReference type="ARBA" id="ARBA00022723"/>
    </source>
</evidence>
<dbReference type="GO" id="GO:0005783">
    <property type="term" value="C:endoplasmic reticulum"/>
    <property type="evidence" value="ECO:0007669"/>
    <property type="project" value="TreeGrafter"/>
</dbReference>
<dbReference type="PANTHER" id="PTHR10869:SF246">
    <property type="entry name" value="TRANSMEMBRANE PROLYL 4-HYDROXYLASE"/>
    <property type="match status" value="1"/>
</dbReference>
<feature type="compositionally biased region" description="Low complexity" evidence="6">
    <location>
        <begin position="1"/>
        <end position="31"/>
    </location>
</feature>
<organism evidence="8 9">
    <name type="scientific">Seminavis robusta</name>
    <dbReference type="NCBI Taxonomy" id="568900"/>
    <lineage>
        <taxon>Eukaryota</taxon>
        <taxon>Sar</taxon>
        <taxon>Stramenopiles</taxon>
        <taxon>Ochrophyta</taxon>
        <taxon>Bacillariophyta</taxon>
        <taxon>Bacillariophyceae</taxon>
        <taxon>Bacillariophycidae</taxon>
        <taxon>Naviculales</taxon>
        <taxon>Naviculaceae</taxon>
        <taxon>Seminavis</taxon>
    </lineage>
</organism>
<accession>A0A9N8DBM9</accession>
<name>A0A9N8DBM9_9STRA</name>
<feature type="domain" description="Prolyl 4-hydroxylase alpha subunit" evidence="7">
    <location>
        <begin position="141"/>
        <end position="356"/>
    </location>
</feature>
<keyword evidence="5" id="KW-0408">Iron</keyword>
<feature type="compositionally biased region" description="Basic and acidic residues" evidence="6">
    <location>
        <begin position="70"/>
        <end position="80"/>
    </location>
</feature>
<dbReference type="OrthoDB" id="420380at2759"/>
<dbReference type="GO" id="GO:0004656">
    <property type="term" value="F:procollagen-proline 4-dioxygenase activity"/>
    <property type="evidence" value="ECO:0007669"/>
    <property type="project" value="TreeGrafter"/>
</dbReference>
<evidence type="ECO:0000256" key="4">
    <source>
        <dbReference type="ARBA" id="ARBA00023002"/>
    </source>
</evidence>
<evidence type="ECO:0000313" key="8">
    <source>
        <dbReference type="EMBL" id="CAB9497761.1"/>
    </source>
</evidence>
<comment type="caution">
    <text evidence="8">The sequence shown here is derived from an EMBL/GenBank/DDBJ whole genome shotgun (WGS) entry which is preliminary data.</text>
</comment>
<dbReference type="GO" id="GO:0005506">
    <property type="term" value="F:iron ion binding"/>
    <property type="evidence" value="ECO:0007669"/>
    <property type="project" value="InterPro"/>
</dbReference>
<sequence length="358" mass="39852">MMAATSVAGPTTTNSTTTTTGSGPVSPVVTTEEPENGVVGVAAVIPSSSQEEDSSVQSSSLAPPKRRRSNRDTNRIRISADRTGQLQFQRMEQLFFQEIDNDDNNGARRTRRRRQCKKSTIPILPPLRLGNFTLQPVFQSPSIYTIDNFLTPNDLEFLHGTIECKQFQRSFVDQNNDDTMLDDNHRTSTFVSFAKQENAKVAAIERRAAQLMGCYTNDNIEPLQLVRYMPGQFFGVHHDMGDYNEETGEVALPPKSVLVKRRLVTIFCYLNDLPANAGGCTGFPHCNDLKVQPRAGRAVVFCNVKSDGLPDPRTIHAGEAVLDTINTSNKKMGTKKKQQQDKLQPPIKYGLNIWICED</sequence>
<keyword evidence="2" id="KW-0479">Metal-binding</keyword>
<evidence type="ECO:0000256" key="6">
    <source>
        <dbReference type="SAM" id="MobiDB-lite"/>
    </source>
</evidence>
<dbReference type="InterPro" id="IPR044862">
    <property type="entry name" value="Pro_4_hyd_alph_FE2OG_OXY"/>
</dbReference>
<evidence type="ECO:0000256" key="5">
    <source>
        <dbReference type="ARBA" id="ARBA00023004"/>
    </source>
</evidence>
<comment type="cofactor">
    <cofactor evidence="1">
        <name>L-ascorbate</name>
        <dbReference type="ChEBI" id="CHEBI:38290"/>
    </cofactor>
</comment>
<dbReference type="InterPro" id="IPR045054">
    <property type="entry name" value="P4HA-like"/>
</dbReference>
<protein>
    <submittedName>
        <fullName evidence="8">Prolyl 4-hydroxylase</fullName>
    </submittedName>
</protein>
<dbReference type="GO" id="GO:0031418">
    <property type="term" value="F:L-ascorbic acid binding"/>
    <property type="evidence" value="ECO:0007669"/>
    <property type="project" value="InterPro"/>
</dbReference>
<dbReference type="Pfam" id="PF13640">
    <property type="entry name" value="2OG-FeII_Oxy_3"/>
    <property type="match status" value="1"/>
</dbReference>
<evidence type="ECO:0000313" key="9">
    <source>
        <dbReference type="Proteomes" id="UP001153069"/>
    </source>
</evidence>
<dbReference type="Proteomes" id="UP001153069">
    <property type="component" value="Unassembled WGS sequence"/>
</dbReference>
<evidence type="ECO:0000259" key="7">
    <source>
        <dbReference type="SMART" id="SM00702"/>
    </source>
</evidence>
<proteinExistence type="predicted"/>
<dbReference type="SMART" id="SM00702">
    <property type="entry name" value="P4Hc"/>
    <property type="match status" value="1"/>
</dbReference>
<keyword evidence="4" id="KW-0560">Oxidoreductase</keyword>
<feature type="region of interest" description="Disordered" evidence="6">
    <location>
        <begin position="1"/>
        <end position="82"/>
    </location>
</feature>
<dbReference type="EMBL" id="CAICTM010000025">
    <property type="protein sequence ID" value="CAB9497761.1"/>
    <property type="molecule type" value="Genomic_DNA"/>
</dbReference>
<keyword evidence="9" id="KW-1185">Reference proteome</keyword>